<dbReference type="InterPro" id="IPR043426">
    <property type="entry name" value="MltB-like"/>
</dbReference>
<comment type="caution">
    <text evidence="2">The sequence shown here is derived from an EMBL/GenBank/DDBJ whole genome shotgun (WGS) entry which is preliminary data.</text>
</comment>
<name>A0A932CM04_UNCTE</name>
<dbReference type="AlphaFoldDB" id="A0A932CM04"/>
<dbReference type="GO" id="GO:0009253">
    <property type="term" value="P:peptidoglycan catabolic process"/>
    <property type="evidence" value="ECO:0007669"/>
    <property type="project" value="TreeGrafter"/>
</dbReference>
<accession>A0A932CM04</accession>
<proteinExistence type="predicted"/>
<dbReference type="Proteomes" id="UP000769766">
    <property type="component" value="Unassembled WGS sequence"/>
</dbReference>
<organism evidence="2 3">
    <name type="scientific">Tectimicrobiota bacterium</name>
    <dbReference type="NCBI Taxonomy" id="2528274"/>
    <lineage>
        <taxon>Bacteria</taxon>
        <taxon>Pseudomonadati</taxon>
        <taxon>Nitrospinota/Tectimicrobiota group</taxon>
        <taxon>Candidatus Tectimicrobiota</taxon>
    </lineage>
</organism>
<dbReference type="Gene3D" id="1.10.8.350">
    <property type="entry name" value="Bacterial muramidase"/>
    <property type="match status" value="1"/>
</dbReference>
<dbReference type="SUPFAM" id="SSF53955">
    <property type="entry name" value="Lysozyme-like"/>
    <property type="match status" value="1"/>
</dbReference>
<dbReference type="EMBL" id="JACPRF010000082">
    <property type="protein sequence ID" value="MBI2875783.1"/>
    <property type="molecule type" value="Genomic_DNA"/>
</dbReference>
<gene>
    <name evidence="2" type="ORF">HYY20_02755</name>
</gene>
<dbReference type="GO" id="GO:0008933">
    <property type="term" value="F:peptidoglycan lytic transglycosylase activity"/>
    <property type="evidence" value="ECO:0007669"/>
    <property type="project" value="TreeGrafter"/>
</dbReference>
<evidence type="ECO:0000313" key="3">
    <source>
        <dbReference type="Proteomes" id="UP000769766"/>
    </source>
</evidence>
<feature type="domain" description="Transglycosylase SLT" evidence="1">
    <location>
        <begin position="21"/>
        <end position="219"/>
    </location>
</feature>
<dbReference type="InterPro" id="IPR031304">
    <property type="entry name" value="SLT_2"/>
</dbReference>
<dbReference type="InterPro" id="IPR023346">
    <property type="entry name" value="Lysozyme-like_dom_sf"/>
</dbReference>
<sequence>MAQGSLAPSTDLPFSSQDLAYQKVEELLEGSGVPAHYLQTVFSHPNVQIDPEVTYRLLLPAEKKDYSEYREIFITGPRIWAGARFYKEHERLVLEISRAFGVDPLILVSIVGVESSYGRLRGRFSVFNALYTIIHQVPRRAEWAARELAELLKFAYVNRVDPHSISGSYAGAFGYGQFIPSSFNRYAIDYDQDGVRRYDDWPDVLGSVANYLVRNGYAAADLDFSEDAPNWKALYAYNRSRNYVRVILELREEIERRLPLAE</sequence>
<protein>
    <submittedName>
        <fullName evidence="2">Lytic murein transglycosylase</fullName>
    </submittedName>
</protein>
<dbReference type="Pfam" id="PF13406">
    <property type="entry name" value="SLT_2"/>
    <property type="match status" value="1"/>
</dbReference>
<dbReference type="CDD" id="cd13399">
    <property type="entry name" value="Slt35-like"/>
    <property type="match status" value="1"/>
</dbReference>
<evidence type="ECO:0000259" key="1">
    <source>
        <dbReference type="Pfam" id="PF13406"/>
    </source>
</evidence>
<evidence type="ECO:0000313" key="2">
    <source>
        <dbReference type="EMBL" id="MBI2875783.1"/>
    </source>
</evidence>
<dbReference type="PANTHER" id="PTHR30163">
    <property type="entry name" value="MEMBRANE-BOUND LYTIC MUREIN TRANSGLYCOSYLASE B"/>
    <property type="match status" value="1"/>
</dbReference>
<reference evidence="2" key="1">
    <citation type="submission" date="2020-07" db="EMBL/GenBank/DDBJ databases">
        <title>Huge and variable diversity of episymbiotic CPR bacteria and DPANN archaea in groundwater ecosystems.</title>
        <authorList>
            <person name="He C.Y."/>
            <person name="Keren R."/>
            <person name="Whittaker M."/>
            <person name="Farag I.F."/>
            <person name="Doudna J."/>
            <person name="Cate J.H.D."/>
            <person name="Banfield J.F."/>
        </authorList>
    </citation>
    <scope>NUCLEOTIDE SEQUENCE</scope>
    <source>
        <strain evidence="2">NC_groundwater_672_Ag_B-0.1um_62_36</strain>
    </source>
</reference>
<dbReference type="PANTHER" id="PTHR30163:SF9">
    <property type="entry name" value="MEMBRANE-BOUND LYTIC MUREIN TRANSGLYCOSYLASE B"/>
    <property type="match status" value="1"/>
</dbReference>
<dbReference type="Gene3D" id="1.10.530.10">
    <property type="match status" value="1"/>
</dbReference>